<evidence type="ECO:0000256" key="4">
    <source>
        <dbReference type="ARBA" id="ARBA00022807"/>
    </source>
</evidence>
<keyword evidence="4" id="KW-0788">Thiol protease</keyword>
<feature type="domain" description="NlpC/P60" evidence="6">
    <location>
        <begin position="96"/>
        <end position="221"/>
    </location>
</feature>
<dbReference type="InterPro" id="IPR051202">
    <property type="entry name" value="Peptidase_C40"/>
</dbReference>
<dbReference type="InterPro" id="IPR038765">
    <property type="entry name" value="Papain-like_cys_pep_sf"/>
</dbReference>
<accession>A0A7W9YEK9</accession>
<evidence type="ECO:0000256" key="1">
    <source>
        <dbReference type="ARBA" id="ARBA00007074"/>
    </source>
</evidence>
<evidence type="ECO:0000313" key="8">
    <source>
        <dbReference type="Proteomes" id="UP000546642"/>
    </source>
</evidence>
<keyword evidence="8" id="KW-1185">Reference proteome</keyword>
<proteinExistence type="inferred from homology"/>
<dbReference type="RefSeq" id="WP_343070410.1">
    <property type="nucleotide sequence ID" value="NZ_JACHDS010000001.1"/>
</dbReference>
<evidence type="ECO:0000256" key="5">
    <source>
        <dbReference type="SAM" id="Phobius"/>
    </source>
</evidence>
<dbReference type="Proteomes" id="UP000546642">
    <property type="component" value="Unassembled WGS sequence"/>
</dbReference>
<name>A0A7W9YEK9_9ACTN</name>
<keyword evidence="5" id="KW-0812">Transmembrane</keyword>
<keyword evidence="5" id="KW-0472">Membrane</keyword>
<evidence type="ECO:0000259" key="6">
    <source>
        <dbReference type="PROSITE" id="PS51935"/>
    </source>
</evidence>
<dbReference type="EMBL" id="JACHDS010000001">
    <property type="protein sequence ID" value="MBB6170654.1"/>
    <property type="molecule type" value="Genomic_DNA"/>
</dbReference>
<dbReference type="PANTHER" id="PTHR47053:SF1">
    <property type="entry name" value="MUREIN DD-ENDOPEPTIDASE MEPH-RELATED"/>
    <property type="match status" value="1"/>
</dbReference>
<protein>
    <submittedName>
        <fullName evidence="7">Cell wall-associated NlpC family hydrolase</fullName>
    </submittedName>
</protein>
<keyword evidence="5" id="KW-1133">Transmembrane helix</keyword>
<comment type="similarity">
    <text evidence="1">Belongs to the peptidase C40 family.</text>
</comment>
<dbReference type="GO" id="GO:0008234">
    <property type="term" value="F:cysteine-type peptidase activity"/>
    <property type="evidence" value="ECO:0007669"/>
    <property type="project" value="UniProtKB-KW"/>
</dbReference>
<sequence>MRRLIASSAHGPPGDDRGASMVEVALLTSLAGLIIGVIVTSPIASQFNEGVREAVCRVEGPECDGETWVEHERPKKPEEYVWSFSGVPWDGEVKGEGDARVALEFSLAQVGKQYILGANGPDIWDCSSMVQAAWRQAGVQIPRTTWPQQGSLPAVPRSDLQPGDLLFFHTITSQPPPSHVAMYMGDGQMVHAANSRRGVVIDQFQGNPYWEGVYRGAGRPPHAA</sequence>
<evidence type="ECO:0000313" key="7">
    <source>
        <dbReference type="EMBL" id="MBB6170654.1"/>
    </source>
</evidence>
<dbReference type="SUPFAM" id="SSF54001">
    <property type="entry name" value="Cysteine proteinases"/>
    <property type="match status" value="1"/>
</dbReference>
<dbReference type="Pfam" id="PF00877">
    <property type="entry name" value="NLPC_P60"/>
    <property type="match status" value="1"/>
</dbReference>
<keyword evidence="3 7" id="KW-0378">Hydrolase</keyword>
<reference evidence="7 8" key="1">
    <citation type="submission" date="2020-08" db="EMBL/GenBank/DDBJ databases">
        <title>Sequencing the genomes of 1000 actinobacteria strains.</title>
        <authorList>
            <person name="Klenk H.-P."/>
        </authorList>
    </citation>
    <scope>NUCLEOTIDE SEQUENCE [LARGE SCALE GENOMIC DNA]</scope>
    <source>
        <strain evidence="7 8">DSM 46659</strain>
    </source>
</reference>
<evidence type="ECO:0000256" key="3">
    <source>
        <dbReference type="ARBA" id="ARBA00022801"/>
    </source>
</evidence>
<organism evidence="7 8">
    <name type="scientific">Nocardiopsis mwathae</name>
    <dbReference type="NCBI Taxonomy" id="1472723"/>
    <lineage>
        <taxon>Bacteria</taxon>
        <taxon>Bacillati</taxon>
        <taxon>Actinomycetota</taxon>
        <taxon>Actinomycetes</taxon>
        <taxon>Streptosporangiales</taxon>
        <taxon>Nocardiopsidaceae</taxon>
        <taxon>Nocardiopsis</taxon>
    </lineage>
</organism>
<dbReference type="GO" id="GO:0006508">
    <property type="term" value="P:proteolysis"/>
    <property type="evidence" value="ECO:0007669"/>
    <property type="project" value="UniProtKB-KW"/>
</dbReference>
<feature type="transmembrane region" description="Helical" evidence="5">
    <location>
        <begin position="21"/>
        <end position="44"/>
    </location>
</feature>
<evidence type="ECO:0000256" key="2">
    <source>
        <dbReference type="ARBA" id="ARBA00022670"/>
    </source>
</evidence>
<keyword evidence="2" id="KW-0645">Protease</keyword>
<gene>
    <name evidence="7" type="ORF">HNR23_000714</name>
</gene>
<dbReference type="Gene3D" id="3.90.1720.10">
    <property type="entry name" value="endopeptidase domain like (from Nostoc punctiforme)"/>
    <property type="match status" value="1"/>
</dbReference>
<dbReference type="AlphaFoldDB" id="A0A7W9YEK9"/>
<dbReference type="PANTHER" id="PTHR47053">
    <property type="entry name" value="MUREIN DD-ENDOPEPTIDASE MEPH-RELATED"/>
    <property type="match status" value="1"/>
</dbReference>
<comment type="caution">
    <text evidence="7">The sequence shown here is derived from an EMBL/GenBank/DDBJ whole genome shotgun (WGS) entry which is preliminary data.</text>
</comment>
<dbReference type="PROSITE" id="PS51935">
    <property type="entry name" value="NLPC_P60"/>
    <property type="match status" value="1"/>
</dbReference>
<dbReference type="InterPro" id="IPR000064">
    <property type="entry name" value="NLP_P60_dom"/>
</dbReference>